<proteinExistence type="predicted"/>
<keyword evidence="1" id="KW-0812">Transmembrane</keyword>
<dbReference type="VEuPathDB" id="MicrosporidiaDB:EHP00_792"/>
<organism evidence="2 3">
    <name type="scientific">Ecytonucleospora hepatopenaei</name>
    <dbReference type="NCBI Taxonomy" id="646526"/>
    <lineage>
        <taxon>Eukaryota</taxon>
        <taxon>Fungi</taxon>
        <taxon>Fungi incertae sedis</taxon>
        <taxon>Microsporidia</taxon>
        <taxon>Enterocytozoonidae</taxon>
        <taxon>Ecytonucleospora</taxon>
    </lineage>
</organism>
<sequence>MSSSNQDYLQESSISNFIGNNLKNTTTAKYSFVNYLCWFILCSFFIFICITWYFRKKITYRWKLMCKKKSNILAYKQI</sequence>
<feature type="transmembrane region" description="Helical" evidence="1">
    <location>
        <begin position="32"/>
        <end position="54"/>
    </location>
</feature>
<dbReference type="Proteomes" id="UP000192758">
    <property type="component" value="Unassembled WGS sequence"/>
</dbReference>
<comment type="caution">
    <text evidence="2">The sequence shown here is derived from an EMBL/GenBank/DDBJ whole genome shotgun (WGS) entry which is preliminary data.</text>
</comment>
<keyword evidence="1" id="KW-0472">Membrane</keyword>
<dbReference type="AlphaFoldDB" id="A0A1W0E7V3"/>
<evidence type="ECO:0000313" key="2">
    <source>
        <dbReference type="EMBL" id="OQS55330.1"/>
    </source>
</evidence>
<evidence type="ECO:0000313" key="3">
    <source>
        <dbReference type="Proteomes" id="UP000192758"/>
    </source>
</evidence>
<dbReference type="EMBL" id="MNPJ01000011">
    <property type="protein sequence ID" value="OQS55330.1"/>
    <property type="molecule type" value="Genomic_DNA"/>
</dbReference>
<name>A0A1W0E7V3_9MICR</name>
<reference evidence="2 3" key="1">
    <citation type="journal article" date="2017" name="Environ. Microbiol.">
        <title>Decay of the glycolytic pathway and adaptation to intranuclear parasitism within Enterocytozoonidae microsporidia.</title>
        <authorList>
            <person name="Wiredu Boakye D."/>
            <person name="Jaroenlak P."/>
            <person name="Prachumwat A."/>
            <person name="Williams T.A."/>
            <person name="Bateman K.S."/>
            <person name="Itsathitphaisarn O."/>
            <person name="Sritunyalucksana K."/>
            <person name="Paszkiewicz K.H."/>
            <person name="Moore K.A."/>
            <person name="Stentiford G.D."/>
            <person name="Williams B.A."/>
        </authorList>
    </citation>
    <scope>NUCLEOTIDE SEQUENCE [LARGE SCALE GENOMIC DNA]</scope>
    <source>
        <strain evidence="2 3">TH1</strain>
    </source>
</reference>
<gene>
    <name evidence="2" type="ORF">EHP00_792</name>
</gene>
<evidence type="ECO:0000256" key="1">
    <source>
        <dbReference type="SAM" id="Phobius"/>
    </source>
</evidence>
<keyword evidence="1" id="KW-1133">Transmembrane helix</keyword>
<accession>A0A1W0E7V3</accession>
<keyword evidence="3" id="KW-1185">Reference proteome</keyword>
<protein>
    <submittedName>
        <fullName evidence="2">Uncharacterized protein</fullName>
    </submittedName>
</protein>